<organism evidence="4 5">
    <name type="scientific">Speluncibacter jeojiensis</name>
    <dbReference type="NCBI Taxonomy" id="2710754"/>
    <lineage>
        <taxon>Bacteria</taxon>
        <taxon>Bacillati</taxon>
        <taxon>Actinomycetota</taxon>
        <taxon>Actinomycetes</taxon>
        <taxon>Mycobacteriales</taxon>
        <taxon>Speluncibacteraceae</taxon>
        <taxon>Speluncibacter</taxon>
    </lineage>
</organism>
<keyword evidence="5" id="KW-1185">Reference proteome</keyword>
<dbReference type="InterPro" id="IPR002563">
    <property type="entry name" value="Flavin_Rdtase-like_dom"/>
</dbReference>
<dbReference type="Gene3D" id="2.30.110.10">
    <property type="entry name" value="Electron Transport, Fmn-binding Protein, Chain A"/>
    <property type="match status" value="1"/>
</dbReference>
<accession>A0A9X4M028</accession>
<evidence type="ECO:0000256" key="1">
    <source>
        <dbReference type="ARBA" id="ARBA00008898"/>
    </source>
</evidence>
<comment type="caution">
    <text evidence="4">The sequence shown here is derived from an EMBL/GenBank/DDBJ whole genome shotgun (WGS) entry which is preliminary data.</text>
</comment>
<dbReference type="PANTHER" id="PTHR30466:SF15">
    <property type="entry name" value="POSSIBLE OXIDOREDUCTASE"/>
    <property type="match status" value="1"/>
</dbReference>
<feature type="domain" description="Flavin reductase like" evidence="3">
    <location>
        <begin position="1"/>
        <end position="137"/>
    </location>
</feature>
<evidence type="ECO:0000259" key="3">
    <source>
        <dbReference type="SMART" id="SM00903"/>
    </source>
</evidence>
<name>A0A9X4M028_9ACTN</name>
<dbReference type="SUPFAM" id="SSF50475">
    <property type="entry name" value="FMN-binding split barrel"/>
    <property type="match status" value="1"/>
</dbReference>
<dbReference type="GO" id="GO:0042602">
    <property type="term" value="F:riboflavin reductase (NADPH) activity"/>
    <property type="evidence" value="ECO:0007669"/>
    <property type="project" value="TreeGrafter"/>
</dbReference>
<dbReference type="GO" id="GO:0010181">
    <property type="term" value="F:FMN binding"/>
    <property type="evidence" value="ECO:0007669"/>
    <property type="project" value="InterPro"/>
</dbReference>
<sequence>MDTPMVVVTAASGGTAAGCLVEFSAQVSMDPLRYLVAISPANATFRVACAADRIAVHTLGRDQLALARLFGEHTGDEIDKFDHCAWSRVGGVPVLDAAPSWFVGRVLQQWPLGDHVGFLLGFLRGSVDGASVGGSAAALTSSGVEGLSAGHDA</sequence>
<dbReference type="AlphaFoldDB" id="A0A9X4M028"/>
<dbReference type="InterPro" id="IPR050268">
    <property type="entry name" value="NADH-dep_flavin_reductase"/>
</dbReference>
<evidence type="ECO:0000313" key="4">
    <source>
        <dbReference type="EMBL" id="MDG3013752.1"/>
    </source>
</evidence>
<keyword evidence="2" id="KW-0560">Oxidoreductase</keyword>
<dbReference type="RefSeq" id="WP_332519417.1">
    <property type="nucleotide sequence ID" value="NZ_JANRHA010000002.1"/>
</dbReference>
<comment type="similarity">
    <text evidence="1">Belongs to the non-flavoprotein flavin reductase family.</text>
</comment>
<protein>
    <submittedName>
        <fullName evidence="4">Flavin reductase family protein</fullName>
    </submittedName>
</protein>
<reference evidence="4" key="1">
    <citation type="submission" date="2022-08" db="EMBL/GenBank/DDBJ databases">
        <title>Genome analysis of Corynebacteriales strain.</title>
        <authorList>
            <person name="Lee S.D."/>
        </authorList>
    </citation>
    <scope>NUCLEOTIDE SEQUENCE</scope>
    <source>
        <strain evidence="4">D3-21</strain>
    </source>
</reference>
<evidence type="ECO:0000313" key="5">
    <source>
        <dbReference type="Proteomes" id="UP001152755"/>
    </source>
</evidence>
<evidence type="ECO:0000256" key="2">
    <source>
        <dbReference type="ARBA" id="ARBA00023002"/>
    </source>
</evidence>
<dbReference type="PANTHER" id="PTHR30466">
    <property type="entry name" value="FLAVIN REDUCTASE"/>
    <property type="match status" value="1"/>
</dbReference>
<dbReference type="SMART" id="SM00903">
    <property type="entry name" value="Flavin_Reduct"/>
    <property type="match status" value="1"/>
</dbReference>
<dbReference type="Proteomes" id="UP001152755">
    <property type="component" value="Unassembled WGS sequence"/>
</dbReference>
<proteinExistence type="inferred from homology"/>
<gene>
    <name evidence="4" type="ORF">NVS88_04175</name>
</gene>
<dbReference type="InterPro" id="IPR012349">
    <property type="entry name" value="Split_barrel_FMN-bd"/>
</dbReference>
<dbReference type="EMBL" id="JANRHA010000002">
    <property type="protein sequence ID" value="MDG3013752.1"/>
    <property type="molecule type" value="Genomic_DNA"/>
</dbReference>
<dbReference type="Pfam" id="PF01613">
    <property type="entry name" value="Flavin_Reduct"/>
    <property type="match status" value="1"/>
</dbReference>